<reference evidence="10 11" key="1">
    <citation type="submission" date="2024-02" db="EMBL/GenBank/DDBJ databases">
        <title>Discinaceae phylogenomics.</title>
        <authorList>
            <person name="Dirks A.C."/>
            <person name="James T.Y."/>
        </authorList>
    </citation>
    <scope>NUCLEOTIDE SEQUENCE [LARGE SCALE GENOMIC DNA]</scope>
    <source>
        <strain evidence="10 11">ACD0624</strain>
    </source>
</reference>
<feature type="compositionally biased region" description="Polar residues" evidence="8">
    <location>
        <begin position="623"/>
        <end position="647"/>
    </location>
</feature>
<dbReference type="PROSITE" id="PS51821">
    <property type="entry name" value="VELVET"/>
    <property type="match status" value="1"/>
</dbReference>
<organism evidence="10 11">
    <name type="scientific">Discina gigas</name>
    <dbReference type="NCBI Taxonomy" id="1032678"/>
    <lineage>
        <taxon>Eukaryota</taxon>
        <taxon>Fungi</taxon>
        <taxon>Dikarya</taxon>
        <taxon>Ascomycota</taxon>
        <taxon>Pezizomycotina</taxon>
        <taxon>Pezizomycetes</taxon>
        <taxon>Pezizales</taxon>
        <taxon>Discinaceae</taxon>
        <taxon>Discina</taxon>
    </lineage>
</organism>
<evidence type="ECO:0000256" key="1">
    <source>
        <dbReference type="ARBA" id="ARBA00004123"/>
    </source>
</evidence>
<feature type="region of interest" description="Disordered" evidence="8">
    <location>
        <begin position="262"/>
        <end position="654"/>
    </location>
</feature>
<dbReference type="PRINTS" id="PR01217">
    <property type="entry name" value="PRICHEXTENSN"/>
</dbReference>
<feature type="domain" description="Velvet" evidence="9">
    <location>
        <begin position="25"/>
        <end position="214"/>
    </location>
</feature>
<comment type="similarity">
    <text evidence="7">Belongs to the velvet family. VeA subfamily.</text>
</comment>
<keyword evidence="4" id="KW-0805">Transcription regulation</keyword>
<accession>A0ABR3GET0</accession>
<evidence type="ECO:0000256" key="7">
    <source>
        <dbReference type="ARBA" id="ARBA00038005"/>
    </source>
</evidence>
<feature type="compositionally biased region" description="Low complexity" evidence="8">
    <location>
        <begin position="286"/>
        <end position="296"/>
    </location>
</feature>
<evidence type="ECO:0000313" key="11">
    <source>
        <dbReference type="Proteomes" id="UP001447188"/>
    </source>
</evidence>
<keyword evidence="11" id="KW-1185">Reference proteome</keyword>
<evidence type="ECO:0000313" key="10">
    <source>
        <dbReference type="EMBL" id="KAL0634429.1"/>
    </source>
</evidence>
<evidence type="ECO:0000256" key="5">
    <source>
        <dbReference type="ARBA" id="ARBA00023163"/>
    </source>
</evidence>
<feature type="compositionally biased region" description="Pro residues" evidence="8">
    <location>
        <begin position="552"/>
        <end position="565"/>
    </location>
</feature>
<proteinExistence type="inferred from homology"/>
<gene>
    <name evidence="10" type="ORF">Q9L58_006599</name>
</gene>
<comment type="subcellular location">
    <subcellularLocation>
        <location evidence="2">Cytoplasm</location>
    </subcellularLocation>
    <subcellularLocation>
        <location evidence="1">Nucleus</location>
    </subcellularLocation>
</comment>
<dbReference type="Pfam" id="PF11754">
    <property type="entry name" value="Velvet"/>
    <property type="match status" value="2"/>
</dbReference>
<feature type="compositionally biased region" description="Low complexity" evidence="8">
    <location>
        <begin position="317"/>
        <end position="330"/>
    </location>
</feature>
<keyword evidence="6" id="KW-0539">Nucleus</keyword>
<feature type="compositionally biased region" description="Polar residues" evidence="8">
    <location>
        <begin position="392"/>
        <end position="410"/>
    </location>
</feature>
<dbReference type="InterPro" id="IPR037525">
    <property type="entry name" value="Velvet_dom"/>
</dbReference>
<feature type="compositionally biased region" description="Low complexity" evidence="8">
    <location>
        <begin position="508"/>
        <end position="520"/>
    </location>
</feature>
<keyword evidence="3" id="KW-0963">Cytoplasm</keyword>
<evidence type="ECO:0000256" key="8">
    <source>
        <dbReference type="SAM" id="MobiDB-lite"/>
    </source>
</evidence>
<feature type="compositionally biased region" description="Basic and acidic residues" evidence="8">
    <location>
        <begin position="424"/>
        <end position="438"/>
    </location>
</feature>
<comment type="caution">
    <text evidence="10">The sequence shown here is derived from an EMBL/GenBank/DDBJ whole genome shotgun (WGS) entry which is preliminary data.</text>
</comment>
<feature type="compositionally biased region" description="Polar residues" evidence="8">
    <location>
        <begin position="521"/>
        <end position="532"/>
    </location>
</feature>
<dbReference type="EMBL" id="JBBBZM010000094">
    <property type="protein sequence ID" value="KAL0634429.1"/>
    <property type="molecule type" value="Genomic_DNA"/>
</dbReference>
<evidence type="ECO:0000259" key="9">
    <source>
        <dbReference type="PROSITE" id="PS51821"/>
    </source>
</evidence>
<evidence type="ECO:0000256" key="6">
    <source>
        <dbReference type="ARBA" id="ARBA00023242"/>
    </source>
</evidence>
<sequence length="679" mass="75259">MSAKPISLLEVPETIAVFQRTLQDGSRLEYRMQVLQQPERARACGMGAKSHADRRPVDPPPVVELRLFQGPEKTDVTFSHNSNFFLFATLEQARPIAQGRGMPAPGPAPVLTGVPVSGMAYLDRPNPAGYFIFPDLSVRHEGKYRLRFALYEETKEEIYPPPSDSLEPREWATHRLDVKSKAFTVFSAKKFPGLAESTALSRIVAEQGCRVRIRRDVRMRRRSDRQGRDSEDRMDETAMLRAARRGATPDQYQMNESIRAQHDPQYHQPAPHPMQRSNSIGRERSASNASIASAVSEQVPPPSRYDNGYGTPSQNHAAFGAPAGPAPSSANHHLSFGGTHAHAPPAPPHVHPPQELYGQQMARPYPPQHAPVPQHHPSHPSPHLAPSPRPQQNGYGPSPYQSRENSISMPNQQIQQNQVNSHQVRRDSVDFRRRDSEPTYRQQPPPPPHYRPNTPSVGSSYGGHMDNGYGHQQQQQAYQPAPPQHYQHQAPPQQQAPPPSSSGSNNALPPLRLPALEPKLWSSQPSTPNTTAPPALPSPVVYAPQNGAMQQRPPPPQMVQPPSAPNPNQFPTYYPEQKYVPEPVPSSSSWQGAHGNVPAKQEEARGTKRQWGRVFNNAHVEGSMQNGSRPSTNSATYGSDPSYSQASEPDEDAYDLGKLKMSYRRADGVEIVRRLPGED</sequence>
<dbReference type="PANTHER" id="PTHR33572:SF14">
    <property type="entry name" value="DEVELOPMENTAL AND SECONDARY METABOLISM REGULATOR VEA"/>
    <property type="match status" value="1"/>
</dbReference>
<name>A0ABR3GET0_9PEZI</name>
<feature type="compositionally biased region" description="Low complexity" evidence="8">
    <location>
        <begin position="411"/>
        <end position="422"/>
    </location>
</feature>
<dbReference type="InterPro" id="IPR021740">
    <property type="entry name" value="Velvet"/>
</dbReference>
<evidence type="ECO:0000256" key="2">
    <source>
        <dbReference type="ARBA" id="ARBA00004496"/>
    </source>
</evidence>
<dbReference type="Proteomes" id="UP001447188">
    <property type="component" value="Unassembled WGS sequence"/>
</dbReference>
<dbReference type="Gene3D" id="2.60.40.3960">
    <property type="entry name" value="Velvet domain"/>
    <property type="match status" value="1"/>
</dbReference>
<feature type="compositionally biased region" description="Low complexity" evidence="8">
    <location>
        <begin position="471"/>
        <end position="493"/>
    </location>
</feature>
<evidence type="ECO:0000256" key="4">
    <source>
        <dbReference type="ARBA" id="ARBA00023015"/>
    </source>
</evidence>
<protein>
    <recommendedName>
        <fullName evidence="9">Velvet domain-containing protein</fullName>
    </recommendedName>
</protein>
<keyword evidence="5" id="KW-0804">Transcription</keyword>
<dbReference type="InterPro" id="IPR038491">
    <property type="entry name" value="Velvet_dom_sf"/>
</dbReference>
<feature type="compositionally biased region" description="Pro residues" evidence="8">
    <location>
        <begin position="379"/>
        <end position="389"/>
    </location>
</feature>
<evidence type="ECO:0000256" key="3">
    <source>
        <dbReference type="ARBA" id="ARBA00022490"/>
    </source>
</evidence>
<dbReference type="PANTHER" id="PTHR33572">
    <property type="entry name" value="SPORE DEVELOPMENT REGULATOR VOSA"/>
    <property type="match status" value="1"/>
</dbReference>